<keyword evidence="3" id="KW-1185">Reference proteome</keyword>
<gene>
    <name evidence="2" type="ORF">F0M18_17955</name>
</gene>
<dbReference type="GO" id="GO:0006506">
    <property type="term" value="P:GPI anchor biosynthetic process"/>
    <property type="evidence" value="ECO:0007669"/>
    <property type="project" value="TreeGrafter"/>
</dbReference>
<evidence type="ECO:0000259" key="1">
    <source>
        <dbReference type="Pfam" id="PF03372"/>
    </source>
</evidence>
<protein>
    <submittedName>
        <fullName evidence="2">Endonuclease</fullName>
    </submittedName>
</protein>
<feature type="domain" description="Endonuclease/exonuclease/phosphatase" evidence="1">
    <location>
        <begin position="51"/>
        <end position="264"/>
    </location>
</feature>
<keyword evidence="2" id="KW-0378">Hydrolase</keyword>
<dbReference type="GO" id="GO:0004519">
    <property type="term" value="F:endonuclease activity"/>
    <property type="evidence" value="ECO:0007669"/>
    <property type="project" value="UniProtKB-KW"/>
</dbReference>
<dbReference type="PANTHER" id="PTHR14859">
    <property type="entry name" value="CALCOFLUOR WHITE HYPERSENSITIVE PROTEIN PRECURSOR"/>
    <property type="match status" value="1"/>
</dbReference>
<dbReference type="InterPro" id="IPR051916">
    <property type="entry name" value="GPI-anchor_lipid_remodeler"/>
</dbReference>
<dbReference type="AlphaFoldDB" id="A0A5B0WN40"/>
<dbReference type="Gene3D" id="3.60.10.10">
    <property type="entry name" value="Endonuclease/exonuclease/phosphatase"/>
    <property type="match status" value="1"/>
</dbReference>
<reference evidence="2 3" key="1">
    <citation type="submission" date="2019-09" db="EMBL/GenBank/DDBJ databases">
        <authorList>
            <person name="Chen X.-Y."/>
        </authorList>
    </citation>
    <scope>NUCLEOTIDE SEQUENCE [LARGE SCALE GENOMIC DNA]</scope>
    <source>
        <strain evidence="2 3">NY5</strain>
    </source>
</reference>
<dbReference type="GO" id="GO:0016020">
    <property type="term" value="C:membrane"/>
    <property type="evidence" value="ECO:0007669"/>
    <property type="project" value="GOC"/>
</dbReference>
<dbReference type="Proteomes" id="UP000323708">
    <property type="component" value="Unassembled WGS sequence"/>
</dbReference>
<sequence>MAEGPEPAGCAGTGRHRTAGGRGALGAAALAGEPAIQRLNPATPPRRLRVATYNIHRGVGGDDIEDLDRIAAVLRELDADIIALQEVGYRAQPRDDVARYLGDAIGAATIPGITLSDEAGDYGNALLTRLQVQAVQRHDISVPGREPRGVIEARLYTGQDVVRIMATHLGLRQRERQQQLAQLLALLERPGGDLDVLLGDFNDWFRYSRLRRRLNAALGTAATAATFPAKHPALALDRIWARPATSVTQLAAHRSRLSAIASDHLPLVAELALPSGHS</sequence>
<keyword evidence="2" id="KW-0540">Nuclease</keyword>
<dbReference type="RefSeq" id="WP_149612848.1">
    <property type="nucleotide sequence ID" value="NZ_VTUX01000010.1"/>
</dbReference>
<proteinExistence type="predicted"/>
<dbReference type="PANTHER" id="PTHR14859:SF15">
    <property type="entry name" value="ENDONUCLEASE_EXONUCLEASE_PHOSPHATASE DOMAIN-CONTAINING PROTEIN"/>
    <property type="match status" value="1"/>
</dbReference>
<accession>A0A5B0WN40</accession>
<dbReference type="SUPFAM" id="SSF56219">
    <property type="entry name" value="DNase I-like"/>
    <property type="match status" value="1"/>
</dbReference>
<dbReference type="InterPro" id="IPR036691">
    <property type="entry name" value="Endo/exonu/phosph_ase_sf"/>
</dbReference>
<keyword evidence="2" id="KW-0255">Endonuclease</keyword>
<name>A0A5B0WN40_9GAMM</name>
<organism evidence="2 3">
    <name type="scientific">Pseudohalioglobus sediminis</name>
    <dbReference type="NCBI Taxonomy" id="2606449"/>
    <lineage>
        <taxon>Bacteria</taxon>
        <taxon>Pseudomonadati</taxon>
        <taxon>Pseudomonadota</taxon>
        <taxon>Gammaproteobacteria</taxon>
        <taxon>Cellvibrionales</taxon>
        <taxon>Halieaceae</taxon>
        <taxon>Pseudohalioglobus</taxon>
    </lineage>
</organism>
<evidence type="ECO:0000313" key="3">
    <source>
        <dbReference type="Proteomes" id="UP000323708"/>
    </source>
</evidence>
<dbReference type="EMBL" id="VTUX01000010">
    <property type="protein sequence ID" value="KAA1188383.1"/>
    <property type="molecule type" value="Genomic_DNA"/>
</dbReference>
<comment type="caution">
    <text evidence="2">The sequence shown here is derived from an EMBL/GenBank/DDBJ whole genome shotgun (WGS) entry which is preliminary data.</text>
</comment>
<dbReference type="Pfam" id="PF03372">
    <property type="entry name" value="Exo_endo_phos"/>
    <property type="match status" value="1"/>
</dbReference>
<dbReference type="InterPro" id="IPR005135">
    <property type="entry name" value="Endo/exonuclease/phosphatase"/>
</dbReference>
<evidence type="ECO:0000313" key="2">
    <source>
        <dbReference type="EMBL" id="KAA1188383.1"/>
    </source>
</evidence>